<dbReference type="NCBIfam" id="TIGR02037">
    <property type="entry name" value="degP_htrA_DO"/>
    <property type="match status" value="1"/>
</dbReference>
<evidence type="ECO:0000256" key="9">
    <source>
        <dbReference type="ARBA" id="ARBA00022764"/>
    </source>
</evidence>
<dbReference type="PROSITE" id="PS50106">
    <property type="entry name" value="PDZ"/>
    <property type="match status" value="2"/>
</dbReference>
<evidence type="ECO:0000256" key="11">
    <source>
        <dbReference type="ARBA" id="ARBA00022825"/>
    </source>
</evidence>
<name>A0A917BNX7_9PROT</name>
<evidence type="ECO:0000256" key="3">
    <source>
        <dbReference type="ARBA" id="ARBA00010541"/>
    </source>
</evidence>
<reference evidence="17" key="2">
    <citation type="submission" date="2020-09" db="EMBL/GenBank/DDBJ databases">
        <authorList>
            <person name="Sun Q."/>
            <person name="Zhou Y."/>
        </authorList>
    </citation>
    <scope>NUCLEOTIDE SEQUENCE</scope>
    <source>
        <strain evidence="17">CGMCC 1.15254</strain>
    </source>
</reference>
<keyword evidence="9" id="KW-0574">Periplasm</keyword>
<comment type="catalytic activity">
    <reaction evidence="1">
        <text>Acts on substrates that are at least partially unfolded. The cleavage site P1 residue is normally between a pair of hydrophobic residues, such as Val-|-Val.</text>
        <dbReference type="EC" id="3.4.21.107"/>
    </reaction>
</comment>
<dbReference type="SMART" id="SM00228">
    <property type="entry name" value="PDZ"/>
    <property type="match status" value="2"/>
</dbReference>
<evidence type="ECO:0000256" key="10">
    <source>
        <dbReference type="ARBA" id="ARBA00022801"/>
    </source>
</evidence>
<evidence type="ECO:0000313" key="18">
    <source>
        <dbReference type="Proteomes" id="UP000632498"/>
    </source>
</evidence>
<dbReference type="SUPFAM" id="SSF50156">
    <property type="entry name" value="PDZ domain-like"/>
    <property type="match status" value="2"/>
</dbReference>
<protein>
    <recommendedName>
        <fullName evidence="5">Probable periplasmic serine endoprotease DegP-like</fullName>
        <ecNumber evidence="4">3.4.21.107</ecNumber>
    </recommendedName>
    <alternativeName>
        <fullName evidence="13">Protease Do</fullName>
    </alternativeName>
</protein>
<dbReference type="PRINTS" id="PR00834">
    <property type="entry name" value="PROTEASES2C"/>
</dbReference>
<keyword evidence="11" id="KW-0720">Serine protease</keyword>
<feature type="binding site" evidence="15">
    <location>
        <position position="125"/>
    </location>
    <ligand>
        <name>substrate</name>
    </ligand>
</feature>
<evidence type="ECO:0000256" key="2">
    <source>
        <dbReference type="ARBA" id="ARBA00004418"/>
    </source>
</evidence>
<dbReference type="GO" id="GO:0006508">
    <property type="term" value="P:proteolysis"/>
    <property type="evidence" value="ECO:0007669"/>
    <property type="project" value="UniProtKB-KW"/>
</dbReference>
<dbReference type="EMBL" id="BMHV01000002">
    <property type="protein sequence ID" value="GGF53311.1"/>
    <property type="molecule type" value="Genomic_DNA"/>
</dbReference>
<evidence type="ECO:0000256" key="6">
    <source>
        <dbReference type="ARBA" id="ARBA00022670"/>
    </source>
</evidence>
<dbReference type="CDD" id="cd10839">
    <property type="entry name" value="cpPDZ1_DegP-like"/>
    <property type="match status" value="1"/>
</dbReference>
<keyword evidence="8" id="KW-0677">Repeat</keyword>
<evidence type="ECO:0000256" key="7">
    <source>
        <dbReference type="ARBA" id="ARBA00022729"/>
    </source>
</evidence>
<dbReference type="GO" id="GO:0042597">
    <property type="term" value="C:periplasmic space"/>
    <property type="evidence" value="ECO:0007669"/>
    <property type="project" value="UniProtKB-SubCell"/>
</dbReference>
<keyword evidence="10" id="KW-0378">Hydrolase</keyword>
<dbReference type="PANTHER" id="PTHR22939:SF130">
    <property type="entry name" value="PERIPLASMIC SERINE ENDOPROTEASE DEGP-LIKE-RELATED"/>
    <property type="match status" value="1"/>
</dbReference>
<evidence type="ECO:0000256" key="15">
    <source>
        <dbReference type="PIRSR" id="PIRSR611782-2"/>
    </source>
</evidence>
<comment type="subcellular location">
    <subcellularLocation>
        <location evidence="2">Periplasm</location>
    </subcellularLocation>
</comment>
<keyword evidence="12" id="KW-0346">Stress response</keyword>
<evidence type="ECO:0000256" key="1">
    <source>
        <dbReference type="ARBA" id="ARBA00001772"/>
    </source>
</evidence>
<keyword evidence="6 17" id="KW-0645">Protease</keyword>
<dbReference type="InterPro" id="IPR001940">
    <property type="entry name" value="Peptidase_S1C"/>
</dbReference>
<sequence length="496" mass="52943">MVKRMNQVKRRPHAQAKAVNPALWIMATLTALGLLIAMMAQSQARSAPESFADLAEKLLPAVVNISTTQTVSAHGQMPEGVPDFFRDFFERRGGQMPQPNPRRATSLGSGFVIDAEKGYVVTNNHVIKDAEEIKVILQDNTELNAKLLGSDPKTDVALLQVDLKKGVKLSAVKLGDSDEIRVGDWVVAIGNPFGLGGSVTAGIVSARGRNIQAGPYDDFIQTDAAINKGNSGGPLFDLDGNVIGINTAIYSPSGGSVGIGFSVPSNIAKNVIADLAEYGHTRRGWLGVRIQNVSAEIAESLGLTEATGALITSVADDGPAQKAGMEKGDVILKFNNKDVSEMRKLPRIVAETEVGKSVPVEVWRKGKIVKLKAKVGELEVAEKNGDVEKPKFAKTSATVEELGLSLGSLNDEMRARFNLPEEANGVIILDVDNEGPAAEKGLRAGELIVEASQKEVASPDDVKQAVKKAMKDDQKSLLLLIDGEEGLRFVAVKLEK</sequence>
<organism evidence="17 18">
    <name type="scientific">Terasakiella brassicae</name>
    <dbReference type="NCBI Taxonomy" id="1634917"/>
    <lineage>
        <taxon>Bacteria</taxon>
        <taxon>Pseudomonadati</taxon>
        <taxon>Pseudomonadota</taxon>
        <taxon>Alphaproteobacteria</taxon>
        <taxon>Rhodospirillales</taxon>
        <taxon>Terasakiellaceae</taxon>
        <taxon>Terasakiella</taxon>
    </lineage>
</organism>
<proteinExistence type="inferred from homology"/>
<evidence type="ECO:0000256" key="13">
    <source>
        <dbReference type="ARBA" id="ARBA00032850"/>
    </source>
</evidence>
<keyword evidence="7" id="KW-0732">Signal</keyword>
<reference evidence="17" key="1">
    <citation type="journal article" date="2014" name="Int. J. Syst. Evol. Microbiol.">
        <title>Complete genome sequence of Corynebacterium casei LMG S-19264T (=DSM 44701T), isolated from a smear-ripened cheese.</title>
        <authorList>
            <consortium name="US DOE Joint Genome Institute (JGI-PGF)"/>
            <person name="Walter F."/>
            <person name="Albersmeier A."/>
            <person name="Kalinowski J."/>
            <person name="Ruckert C."/>
        </authorList>
    </citation>
    <scope>NUCLEOTIDE SEQUENCE</scope>
    <source>
        <strain evidence="17">CGMCC 1.15254</strain>
    </source>
</reference>
<dbReference type="Pfam" id="PF13365">
    <property type="entry name" value="Trypsin_2"/>
    <property type="match status" value="1"/>
</dbReference>
<evidence type="ECO:0000256" key="14">
    <source>
        <dbReference type="PIRSR" id="PIRSR611782-1"/>
    </source>
</evidence>
<evidence type="ECO:0000313" key="17">
    <source>
        <dbReference type="EMBL" id="GGF53311.1"/>
    </source>
</evidence>
<feature type="active site" description="Charge relay system" evidence="14">
    <location>
        <position position="125"/>
    </location>
</feature>
<evidence type="ECO:0000256" key="5">
    <source>
        <dbReference type="ARBA" id="ARBA00013958"/>
    </source>
</evidence>
<feature type="domain" description="PDZ" evidence="16">
    <location>
        <begin position="386"/>
        <end position="469"/>
    </location>
</feature>
<dbReference type="PANTHER" id="PTHR22939">
    <property type="entry name" value="SERINE PROTEASE FAMILY S1C HTRA-RELATED"/>
    <property type="match status" value="1"/>
</dbReference>
<dbReference type="SUPFAM" id="SSF50494">
    <property type="entry name" value="Trypsin-like serine proteases"/>
    <property type="match status" value="1"/>
</dbReference>
<dbReference type="InterPro" id="IPR036034">
    <property type="entry name" value="PDZ_sf"/>
</dbReference>
<comment type="caution">
    <text evidence="17">The sequence shown here is derived from an EMBL/GenBank/DDBJ whole genome shotgun (WGS) entry which is preliminary data.</text>
</comment>
<feature type="binding site" evidence="15">
    <location>
        <begin position="229"/>
        <end position="231"/>
    </location>
    <ligand>
        <name>substrate</name>
    </ligand>
</feature>
<feature type="active site" description="Charge relay system" evidence="14">
    <location>
        <position position="155"/>
    </location>
</feature>
<dbReference type="AlphaFoldDB" id="A0A917BNX7"/>
<feature type="binding site" evidence="15">
    <location>
        <position position="155"/>
    </location>
    <ligand>
        <name>substrate</name>
    </ligand>
</feature>
<dbReference type="GO" id="GO:0004252">
    <property type="term" value="F:serine-type endopeptidase activity"/>
    <property type="evidence" value="ECO:0007669"/>
    <property type="project" value="InterPro"/>
</dbReference>
<comment type="similarity">
    <text evidence="3">Belongs to the peptidase S1C family.</text>
</comment>
<dbReference type="Proteomes" id="UP000632498">
    <property type="component" value="Unassembled WGS sequence"/>
</dbReference>
<dbReference type="Gene3D" id="2.40.10.120">
    <property type="match status" value="1"/>
</dbReference>
<evidence type="ECO:0000256" key="4">
    <source>
        <dbReference type="ARBA" id="ARBA00013035"/>
    </source>
</evidence>
<dbReference type="Gene3D" id="2.30.42.10">
    <property type="match status" value="2"/>
</dbReference>
<feature type="domain" description="PDZ" evidence="16">
    <location>
        <begin position="275"/>
        <end position="366"/>
    </location>
</feature>
<evidence type="ECO:0000259" key="16">
    <source>
        <dbReference type="PROSITE" id="PS50106"/>
    </source>
</evidence>
<feature type="active site" description="Charge relay system" evidence="14">
    <location>
        <position position="231"/>
    </location>
</feature>
<accession>A0A917BNX7</accession>
<dbReference type="EC" id="3.4.21.107" evidence="4"/>
<evidence type="ECO:0000256" key="8">
    <source>
        <dbReference type="ARBA" id="ARBA00022737"/>
    </source>
</evidence>
<dbReference type="InterPro" id="IPR009003">
    <property type="entry name" value="Peptidase_S1_PA"/>
</dbReference>
<dbReference type="FunFam" id="2.40.10.120:FF:000007">
    <property type="entry name" value="Periplasmic serine endoprotease DegP-like"/>
    <property type="match status" value="1"/>
</dbReference>
<dbReference type="InterPro" id="IPR011782">
    <property type="entry name" value="Pept_S1C_Do"/>
</dbReference>
<keyword evidence="18" id="KW-1185">Reference proteome</keyword>
<dbReference type="Pfam" id="PF13180">
    <property type="entry name" value="PDZ_2"/>
    <property type="match status" value="2"/>
</dbReference>
<gene>
    <name evidence="17" type="ORF">GCM10011332_03350</name>
</gene>
<dbReference type="InterPro" id="IPR001478">
    <property type="entry name" value="PDZ"/>
</dbReference>
<evidence type="ECO:0000256" key="12">
    <source>
        <dbReference type="ARBA" id="ARBA00023016"/>
    </source>
</evidence>